<evidence type="ECO:0000256" key="3">
    <source>
        <dbReference type="ARBA" id="ARBA00022692"/>
    </source>
</evidence>
<gene>
    <name evidence="8" type="ORF">HANVADRAFT_11585</name>
</gene>
<feature type="domain" description="ABC-2 type transporter transmembrane" evidence="7">
    <location>
        <begin position="7"/>
        <end position="157"/>
    </location>
</feature>
<feature type="non-terminal residue" evidence="8">
    <location>
        <position position="158"/>
    </location>
</feature>
<name>A0A1B7TAY1_9ASCO</name>
<evidence type="ECO:0000313" key="9">
    <source>
        <dbReference type="Proteomes" id="UP000092321"/>
    </source>
</evidence>
<organism evidence="8 9">
    <name type="scientific">Hanseniaspora valbyensis NRRL Y-1626</name>
    <dbReference type="NCBI Taxonomy" id="766949"/>
    <lineage>
        <taxon>Eukaryota</taxon>
        <taxon>Fungi</taxon>
        <taxon>Dikarya</taxon>
        <taxon>Ascomycota</taxon>
        <taxon>Saccharomycotina</taxon>
        <taxon>Saccharomycetes</taxon>
        <taxon>Saccharomycodales</taxon>
        <taxon>Saccharomycodaceae</taxon>
        <taxon>Hanseniaspora</taxon>
    </lineage>
</organism>
<evidence type="ECO:0000256" key="6">
    <source>
        <dbReference type="SAM" id="Phobius"/>
    </source>
</evidence>
<keyword evidence="2" id="KW-0813">Transport</keyword>
<evidence type="ECO:0000313" key="8">
    <source>
        <dbReference type="EMBL" id="OBA25878.1"/>
    </source>
</evidence>
<accession>A0A1B7TAY1</accession>
<feature type="transmembrane region" description="Helical" evidence="6">
    <location>
        <begin position="43"/>
        <end position="64"/>
    </location>
</feature>
<dbReference type="EMBL" id="LXPE01000036">
    <property type="protein sequence ID" value="OBA25878.1"/>
    <property type="molecule type" value="Genomic_DNA"/>
</dbReference>
<dbReference type="GO" id="GO:0140359">
    <property type="term" value="F:ABC-type transporter activity"/>
    <property type="evidence" value="ECO:0007669"/>
    <property type="project" value="InterPro"/>
</dbReference>
<keyword evidence="3 6" id="KW-0812">Transmembrane</keyword>
<keyword evidence="9" id="KW-1185">Reference proteome</keyword>
<dbReference type="InterPro" id="IPR013525">
    <property type="entry name" value="ABC2_TM"/>
</dbReference>
<reference evidence="9" key="1">
    <citation type="journal article" date="2016" name="Proc. Natl. Acad. Sci. U.S.A.">
        <title>Comparative genomics of biotechnologically important yeasts.</title>
        <authorList>
            <person name="Riley R."/>
            <person name="Haridas S."/>
            <person name="Wolfe K.H."/>
            <person name="Lopes M.R."/>
            <person name="Hittinger C.T."/>
            <person name="Goeker M."/>
            <person name="Salamov A.A."/>
            <person name="Wisecaver J.H."/>
            <person name="Long T.M."/>
            <person name="Calvey C.H."/>
            <person name="Aerts A.L."/>
            <person name="Barry K.W."/>
            <person name="Choi C."/>
            <person name="Clum A."/>
            <person name="Coughlan A.Y."/>
            <person name="Deshpande S."/>
            <person name="Douglass A.P."/>
            <person name="Hanson S.J."/>
            <person name="Klenk H.-P."/>
            <person name="LaButti K.M."/>
            <person name="Lapidus A."/>
            <person name="Lindquist E.A."/>
            <person name="Lipzen A.M."/>
            <person name="Meier-Kolthoff J.P."/>
            <person name="Ohm R.A."/>
            <person name="Otillar R.P."/>
            <person name="Pangilinan J.L."/>
            <person name="Peng Y."/>
            <person name="Rokas A."/>
            <person name="Rosa C.A."/>
            <person name="Scheuner C."/>
            <person name="Sibirny A.A."/>
            <person name="Slot J.C."/>
            <person name="Stielow J.B."/>
            <person name="Sun H."/>
            <person name="Kurtzman C.P."/>
            <person name="Blackwell M."/>
            <person name="Grigoriev I.V."/>
            <person name="Jeffries T.W."/>
        </authorList>
    </citation>
    <scope>NUCLEOTIDE SEQUENCE [LARGE SCALE GENOMIC DNA]</scope>
    <source>
        <strain evidence="9">NRRL Y-1626</strain>
    </source>
</reference>
<keyword evidence="5 6" id="KW-0472">Membrane</keyword>
<proteinExistence type="predicted"/>
<feature type="transmembrane region" description="Helical" evidence="6">
    <location>
        <begin position="12"/>
        <end position="31"/>
    </location>
</feature>
<dbReference type="OrthoDB" id="4093211at2759"/>
<feature type="non-terminal residue" evidence="8">
    <location>
        <position position="1"/>
    </location>
</feature>
<evidence type="ECO:0000256" key="5">
    <source>
        <dbReference type="ARBA" id="ARBA00023136"/>
    </source>
</evidence>
<protein>
    <submittedName>
        <fullName evidence="8">ABC-2 type transporter</fullName>
    </submittedName>
</protein>
<sequence>IKNSIGLTLFETIANSIMGLLFSSMFYTVMYKTTTGTFFYRGGALFTALFFNSFCSLLEIMSLYEARAIIEKQKNLALYHPSAEAVSSVLSQLPAKLITVITFNLFFYFLSNLRRDAGSFFFYLLMNFLCLLAMSHLFRLVGSATKSFPEAMVPASVL</sequence>
<evidence type="ECO:0000256" key="1">
    <source>
        <dbReference type="ARBA" id="ARBA00004141"/>
    </source>
</evidence>
<dbReference type="AlphaFoldDB" id="A0A1B7TAY1"/>
<feature type="transmembrane region" description="Helical" evidence="6">
    <location>
        <begin position="85"/>
        <end position="108"/>
    </location>
</feature>
<dbReference type="Proteomes" id="UP000092321">
    <property type="component" value="Unassembled WGS sequence"/>
</dbReference>
<dbReference type="Pfam" id="PF01061">
    <property type="entry name" value="ABC2_membrane"/>
    <property type="match status" value="1"/>
</dbReference>
<dbReference type="PANTHER" id="PTHR19241">
    <property type="entry name" value="ATP-BINDING CASSETTE TRANSPORTER"/>
    <property type="match status" value="1"/>
</dbReference>
<feature type="transmembrane region" description="Helical" evidence="6">
    <location>
        <begin position="120"/>
        <end position="138"/>
    </location>
</feature>
<comment type="caution">
    <text evidence="8">The sequence shown here is derived from an EMBL/GenBank/DDBJ whole genome shotgun (WGS) entry which is preliminary data.</text>
</comment>
<evidence type="ECO:0000256" key="4">
    <source>
        <dbReference type="ARBA" id="ARBA00022989"/>
    </source>
</evidence>
<comment type="subcellular location">
    <subcellularLocation>
        <location evidence="1">Membrane</location>
        <topology evidence="1">Multi-pass membrane protein</topology>
    </subcellularLocation>
</comment>
<dbReference type="GO" id="GO:0016020">
    <property type="term" value="C:membrane"/>
    <property type="evidence" value="ECO:0007669"/>
    <property type="project" value="UniProtKB-SubCell"/>
</dbReference>
<keyword evidence="4 6" id="KW-1133">Transmembrane helix</keyword>
<evidence type="ECO:0000259" key="7">
    <source>
        <dbReference type="Pfam" id="PF01061"/>
    </source>
</evidence>
<evidence type="ECO:0000256" key="2">
    <source>
        <dbReference type="ARBA" id="ARBA00022448"/>
    </source>
</evidence>